<dbReference type="EMBL" id="CAUYUE010000005">
    <property type="protein sequence ID" value="CAK0774609.1"/>
    <property type="molecule type" value="Genomic_DNA"/>
</dbReference>
<protein>
    <submittedName>
        <fullName evidence="1">Uncharacterized protein</fullName>
    </submittedName>
</protein>
<dbReference type="Proteomes" id="UP001314263">
    <property type="component" value="Unassembled WGS sequence"/>
</dbReference>
<accession>A0AAV1I4H7</accession>
<name>A0AAV1I4H7_9CHLO</name>
<comment type="caution">
    <text evidence="1">The sequence shown here is derived from an EMBL/GenBank/DDBJ whole genome shotgun (WGS) entry which is preliminary data.</text>
</comment>
<organism evidence="1 2">
    <name type="scientific">Coccomyxa viridis</name>
    <dbReference type="NCBI Taxonomy" id="1274662"/>
    <lineage>
        <taxon>Eukaryota</taxon>
        <taxon>Viridiplantae</taxon>
        <taxon>Chlorophyta</taxon>
        <taxon>core chlorophytes</taxon>
        <taxon>Trebouxiophyceae</taxon>
        <taxon>Trebouxiophyceae incertae sedis</taxon>
        <taxon>Coccomyxaceae</taxon>
        <taxon>Coccomyxa</taxon>
    </lineage>
</organism>
<evidence type="ECO:0000313" key="1">
    <source>
        <dbReference type="EMBL" id="CAK0774609.1"/>
    </source>
</evidence>
<sequence length="197" mass="22272">MTLTTEDRTGWRLEENAARLGFYEKAVEFTFREHGVRVHPPVVEVDLSRHPESNRFDLLRRLMRQVKRMLLPVEVDPPQVLHAQQTQQCCLFRDAPVNHSTDGAIRRHLVASMNGTVCGDHGSWENDIAAYTHGGEIEIGVHKMMQYSLINEGEQPAAIGRINAGRSEEIKTSDAPLAVTAMRSLLDESRKSVKFDQ</sequence>
<dbReference type="AlphaFoldDB" id="A0AAV1I4H7"/>
<proteinExistence type="predicted"/>
<gene>
    <name evidence="1" type="ORF">CVIRNUC_004185</name>
</gene>
<evidence type="ECO:0000313" key="2">
    <source>
        <dbReference type="Proteomes" id="UP001314263"/>
    </source>
</evidence>
<keyword evidence="2" id="KW-1185">Reference proteome</keyword>
<reference evidence="1 2" key="1">
    <citation type="submission" date="2023-10" db="EMBL/GenBank/DDBJ databases">
        <authorList>
            <person name="Maclean D."/>
            <person name="Macfadyen A."/>
        </authorList>
    </citation>
    <scope>NUCLEOTIDE SEQUENCE [LARGE SCALE GENOMIC DNA]</scope>
</reference>